<accession>A0A9W7I1E5</accession>
<comment type="similarity">
    <text evidence="1">Belongs to the multi antimicrobial extrusion (MATE) (TC 2.A.66.1) family.</text>
</comment>
<keyword evidence="4" id="KW-1185">Reference proteome</keyword>
<dbReference type="PANTHER" id="PTHR11206">
    <property type="entry name" value="MULTIDRUG RESISTANCE PROTEIN"/>
    <property type="match status" value="1"/>
</dbReference>
<comment type="caution">
    <text evidence="3">The sequence shown here is derived from an EMBL/GenBank/DDBJ whole genome shotgun (WGS) entry which is preliminary data.</text>
</comment>
<keyword evidence="2" id="KW-1133">Transmembrane helix</keyword>
<dbReference type="Pfam" id="PF01554">
    <property type="entry name" value="MatE"/>
    <property type="match status" value="1"/>
</dbReference>
<organism evidence="3 4">
    <name type="scientific">Hibiscus trionum</name>
    <name type="common">Flower of an hour</name>
    <dbReference type="NCBI Taxonomy" id="183268"/>
    <lineage>
        <taxon>Eukaryota</taxon>
        <taxon>Viridiplantae</taxon>
        <taxon>Streptophyta</taxon>
        <taxon>Embryophyta</taxon>
        <taxon>Tracheophyta</taxon>
        <taxon>Spermatophyta</taxon>
        <taxon>Magnoliopsida</taxon>
        <taxon>eudicotyledons</taxon>
        <taxon>Gunneridae</taxon>
        <taxon>Pentapetalae</taxon>
        <taxon>rosids</taxon>
        <taxon>malvids</taxon>
        <taxon>Malvales</taxon>
        <taxon>Malvaceae</taxon>
        <taxon>Malvoideae</taxon>
        <taxon>Hibiscus</taxon>
    </lineage>
</organism>
<sequence length="100" mass="11430">MRQGFGAKTYRILGIYLQSSCIISCSFAIVISVLWFYTEHILILLQQEAEISRTAALYIKCSVYWMVTCLWTQTMHHRDMTLATTVAGYVQTNNSITVDP</sequence>
<protein>
    <submittedName>
        <fullName evidence="3">Uncharacterized protein</fullName>
    </submittedName>
</protein>
<gene>
    <name evidence="3" type="ORF">HRI_002387400</name>
</gene>
<evidence type="ECO:0000313" key="3">
    <source>
        <dbReference type="EMBL" id="GMI87181.1"/>
    </source>
</evidence>
<evidence type="ECO:0000256" key="2">
    <source>
        <dbReference type="SAM" id="Phobius"/>
    </source>
</evidence>
<keyword evidence="2" id="KW-0812">Transmembrane</keyword>
<name>A0A9W7I1E5_HIBTR</name>
<dbReference type="GO" id="GO:0016020">
    <property type="term" value="C:membrane"/>
    <property type="evidence" value="ECO:0007669"/>
    <property type="project" value="InterPro"/>
</dbReference>
<reference evidence="3" key="1">
    <citation type="submission" date="2023-05" db="EMBL/GenBank/DDBJ databases">
        <title>Genome and transcriptome analyses reveal genes involved in the formation of fine ridges on petal epidermal cells in Hibiscus trionum.</title>
        <authorList>
            <person name="Koshimizu S."/>
            <person name="Masuda S."/>
            <person name="Ishii T."/>
            <person name="Shirasu K."/>
            <person name="Hoshino A."/>
            <person name="Arita M."/>
        </authorList>
    </citation>
    <scope>NUCLEOTIDE SEQUENCE</scope>
    <source>
        <strain evidence="3">Hamamatsu line</strain>
    </source>
</reference>
<dbReference type="Proteomes" id="UP001165190">
    <property type="component" value="Unassembled WGS sequence"/>
</dbReference>
<evidence type="ECO:0000256" key="1">
    <source>
        <dbReference type="ARBA" id="ARBA00010199"/>
    </source>
</evidence>
<dbReference type="InterPro" id="IPR002528">
    <property type="entry name" value="MATE_fam"/>
</dbReference>
<dbReference type="GO" id="GO:0042910">
    <property type="term" value="F:xenobiotic transmembrane transporter activity"/>
    <property type="evidence" value="ECO:0007669"/>
    <property type="project" value="InterPro"/>
</dbReference>
<evidence type="ECO:0000313" key="4">
    <source>
        <dbReference type="Proteomes" id="UP001165190"/>
    </source>
</evidence>
<feature type="transmembrane region" description="Helical" evidence="2">
    <location>
        <begin position="12"/>
        <end position="35"/>
    </location>
</feature>
<dbReference type="GO" id="GO:0015297">
    <property type="term" value="F:antiporter activity"/>
    <property type="evidence" value="ECO:0007669"/>
    <property type="project" value="InterPro"/>
</dbReference>
<dbReference type="AlphaFoldDB" id="A0A9W7I1E5"/>
<keyword evidence="2" id="KW-0472">Membrane</keyword>
<dbReference type="OrthoDB" id="2126698at2759"/>
<dbReference type="EMBL" id="BSYR01000022">
    <property type="protein sequence ID" value="GMI87181.1"/>
    <property type="molecule type" value="Genomic_DNA"/>
</dbReference>
<proteinExistence type="inferred from homology"/>